<organism evidence="1">
    <name type="scientific">gut metagenome</name>
    <dbReference type="NCBI Taxonomy" id="749906"/>
    <lineage>
        <taxon>unclassified sequences</taxon>
        <taxon>metagenomes</taxon>
        <taxon>organismal metagenomes</taxon>
    </lineage>
</organism>
<dbReference type="EMBL" id="AMCI01005304">
    <property type="protein sequence ID" value="EJW96385.1"/>
    <property type="molecule type" value="Genomic_DNA"/>
</dbReference>
<protein>
    <recommendedName>
        <fullName evidence="2">T9SS type A sorting domain-containing protein</fullName>
    </recommendedName>
</protein>
<name>J9C905_9ZZZZ</name>
<gene>
    <name evidence="1" type="ORF">EVA_15508</name>
</gene>
<proteinExistence type="predicted"/>
<sequence>DGADGNKGVIGYGDRINIGGDTWWSMGDLGMNNNFCLRSNVTGQRTPAIDWLSLDSKHLDVAPAQGSKVNVSMDASKLDNGLYEAIIEIRTNDELRSTISIPVYVINGKGTGIISKEYTGGANVRVSGNDLTVSADKDIDRIQVFDLSGRLAETIYVGGRNYNATLTGISGALYILKVSYADGSCSTIKVPVIR</sequence>
<dbReference type="AlphaFoldDB" id="J9C905"/>
<evidence type="ECO:0000313" key="1">
    <source>
        <dbReference type="EMBL" id="EJW96385.1"/>
    </source>
</evidence>
<feature type="non-terminal residue" evidence="1">
    <location>
        <position position="1"/>
    </location>
</feature>
<comment type="caution">
    <text evidence="1">The sequence shown here is derived from an EMBL/GenBank/DDBJ whole genome shotgun (WGS) entry which is preliminary data.</text>
</comment>
<accession>J9C905</accession>
<reference evidence="1" key="1">
    <citation type="journal article" date="2012" name="PLoS ONE">
        <title>Gene sets for utilization of primary and secondary nutrition supplies in the distal gut of endangered iberian lynx.</title>
        <authorList>
            <person name="Alcaide M."/>
            <person name="Messina E."/>
            <person name="Richter M."/>
            <person name="Bargiela R."/>
            <person name="Peplies J."/>
            <person name="Huws S.A."/>
            <person name="Newbold C.J."/>
            <person name="Golyshin P.N."/>
            <person name="Simon M.A."/>
            <person name="Lopez G."/>
            <person name="Yakimov M.M."/>
            <person name="Ferrer M."/>
        </authorList>
    </citation>
    <scope>NUCLEOTIDE SEQUENCE</scope>
</reference>
<evidence type="ECO:0008006" key="2">
    <source>
        <dbReference type="Google" id="ProtNLM"/>
    </source>
</evidence>